<evidence type="ECO:0000256" key="3">
    <source>
        <dbReference type="RuleBase" id="RU362132"/>
    </source>
</evidence>
<protein>
    <submittedName>
        <fullName evidence="7">Thiamine pyrophosphate-binding protein</fullName>
    </submittedName>
</protein>
<comment type="similarity">
    <text evidence="1 3">Belongs to the TPP enzyme family.</text>
</comment>
<dbReference type="PROSITE" id="PS00187">
    <property type="entry name" value="TPP_ENZYMES"/>
    <property type="match status" value="1"/>
</dbReference>
<dbReference type="GO" id="GO:0009099">
    <property type="term" value="P:L-valine biosynthetic process"/>
    <property type="evidence" value="ECO:0007669"/>
    <property type="project" value="TreeGrafter"/>
</dbReference>
<dbReference type="Proteomes" id="UP000323454">
    <property type="component" value="Unassembled WGS sequence"/>
</dbReference>
<dbReference type="GO" id="GO:0050660">
    <property type="term" value="F:flavin adenine dinucleotide binding"/>
    <property type="evidence" value="ECO:0007669"/>
    <property type="project" value="TreeGrafter"/>
</dbReference>
<dbReference type="Pfam" id="PF00205">
    <property type="entry name" value="TPP_enzyme_M"/>
    <property type="match status" value="1"/>
</dbReference>
<dbReference type="GO" id="GO:0005948">
    <property type="term" value="C:acetolactate synthase complex"/>
    <property type="evidence" value="ECO:0007669"/>
    <property type="project" value="TreeGrafter"/>
</dbReference>
<proteinExistence type="inferred from homology"/>
<dbReference type="SUPFAM" id="SSF52467">
    <property type="entry name" value="DHS-like NAD/FAD-binding domain"/>
    <property type="match status" value="1"/>
</dbReference>
<feature type="domain" description="Thiamine pyrophosphate enzyme N-terminal TPP-binding" evidence="6">
    <location>
        <begin position="3"/>
        <end position="111"/>
    </location>
</feature>
<reference evidence="7 8" key="2">
    <citation type="submission" date="2019-09" db="EMBL/GenBank/DDBJ databases">
        <authorList>
            <person name="Jin C."/>
        </authorList>
    </citation>
    <scope>NUCLEOTIDE SEQUENCE [LARGE SCALE GENOMIC DNA]</scope>
    <source>
        <strain evidence="7 8">AN110305</strain>
    </source>
</reference>
<dbReference type="CDD" id="cd07035">
    <property type="entry name" value="TPP_PYR_POX_like"/>
    <property type="match status" value="1"/>
</dbReference>
<dbReference type="Pfam" id="PF02775">
    <property type="entry name" value="TPP_enzyme_C"/>
    <property type="match status" value="1"/>
</dbReference>
<dbReference type="GO" id="GO:0000287">
    <property type="term" value="F:magnesium ion binding"/>
    <property type="evidence" value="ECO:0007669"/>
    <property type="project" value="InterPro"/>
</dbReference>
<dbReference type="InterPro" id="IPR045229">
    <property type="entry name" value="TPP_enz"/>
</dbReference>
<dbReference type="InterPro" id="IPR029035">
    <property type="entry name" value="DHS-like_NAD/FAD-binding_dom"/>
</dbReference>
<dbReference type="InterPro" id="IPR012001">
    <property type="entry name" value="Thiamin_PyroP_enz_TPP-bd_dom"/>
</dbReference>
<dbReference type="OrthoDB" id="4494979at2"/>
<evidence type="ECO:0000259" key="5">
    <source>
        <dbReference type="Pfam" id="PF02775"/>
    </source>
</evidence>
<dbReference type="RefSeq" id="WP_149852947.1">
    <property type="nucleotide sequence ID" value="NZ_VUOB01000057.1"/>
</dbReference>
<feature type="domain" description="Thiamine pyrophosphate enzyme central" evidence="4">
    <location>
        <begin position="201"/>
        <end position="298"/>
    </location>
</feature>
<dbReference type="Gene3D" id="3.40.50.1220">
    <property type="entry name" value="TPP-binding domain"/>
    <property type="match status" value="2"/>
</dbReference>
<comment type="caution">
    <text evidence="7">The sequence shown here is derived from an EMBL/GenBank/DDBJ whole genome shotgun (WGS) entry which is preliminary data.</text>
</comment>
<keyword evidence="8" id="KW-1185">Reference proteome</keyword>
<name>A0A5B2WXZ3_9PSEU</name>
<dbReference type="AlphaFoldDB" id="A0A5B2WXZ3"/>
<dbReference type="SUPFAM" id="SSF52518">
    <property type="entry name" value="Thiamin diphosphate-binding fold (THDP-binding)"/>
    <property type="match status" value="2"/>
</dbReference>
<dbReference type="InterPro" id="IPR029061">
    <property type="entry name" value="THDP-binding"/>
</dbReference>
<sequence>MVVDLLCGWLRGLGVDELCTVPGEAFLPLLATVGEHGIRTVTTRHEGGAGFMAIASARLTGRPAVVAVNRSPGSANVAIAVDAAASDPTPLLVLVGDIPTGADRATAFQGADLAGMFGALATTITLSTRSLADQLARAAEVLLGQQPQPVVLIVPEDLWTAPTDGEPALAISPATVSAATISSATVSPAAVEIEEAEVDVAELRRELEQARRPVLIAGRLLRRSHTDRAATDALTALAEAAGLPVLVGNKQQDLLDNRHPHYAGHLHLGSPSEVRERLSRADLVVLLGEAPDEIHLAGWTGPRTHLEKQPPRAVLAALAGTDWPDPSDERRAWIREWHELSERLATPRARSFDDGVDLTHVAAELDATLPDDAIITFDAGNFSSWIHRYVHAGPRRLMLALGNGAMGFGVPAAVAAAGRCPDRTVVCVVGDGGLLMTGDELATARAGGRCPVIVVADNGGYGTIDQHARRKFPGQYCGTDLATPDLVTWARAFGVPGEHVRTPQEVPDAVRRALSAGPDGYLLHVHTSLRAGHANIEWGDDAP</sequence>
<evidence type="ECO:0000313" key="7">
    <source>
        <dbReference type="EMBL" id="KAA2255376.1"/>
    </source>
</evidence>
<dbReference type="Gene3D" id="3.40.50.970">
    <property type="match status" value="2"/>
</dbReference>
<dbReference type="InterPro" id="IPR011766">
    <property type="entry name" value="TPP_enzyme_TPP-bd"/>
</dbReference>
<feature type="domain" description="Thiamine pyrophosphate enzyme TPP-binding" evidence="5">
    <location>
        <begin position="378"/>
        <end position="516"/>
    </location>
</feature>
<accession>A0A5B2WXZ3</accession>
<dbReference type="PANTHER" id="PTHR18968:SF120">
    <property type="entry name" value="ACETOLACTATE SYNTHASE LARGE SUBUNIT"/>
    <property type="match status" value="1"/>
</dbReference>
<dbReference type="GO" id="GO:0030976">
    <property type="term" value="F:thiamine pyrophosphate binding"/>
    <property type="evidence" value="ECO:0007669"/>
    <property type="project" value="InterPro"/>
</dbReference>
<gene>
    <name evidence="7" type="ORF">F0L68_28655</name>
</gene>
<dbReference type="PANTHER" id="PTHR18968">
    <property type="entry name" value="THIAMINE PYROPHOSPHATE ENZYMES"/>
    <property type="match status" value="1"/>
</dbReference>
<evidence type="ECO:0000259" key="6">
    <source>
        <dbReference type="Pfam" id="PF02776"/>
    </source>
</evidence>
<evidence type="ECO:0000259" key="4">
    <source>
        <dbReference type="Pfam" id="PF00205"/>
    </source>
</evidence>
<dbReference type="CDD" id="cd00568">
    <property type="entry name" value="TPP_enzymes"/>
    <property type="match status" value="1"/>
</dbReference>
<evidence type="ECO:0000256" key="1">
    <source>
        <dbReference type="ARBA" id="ARBA00007812"/>
    </source>
</evidence>
<keyword evidence="2 3" id="KW-0786">Thiamine pyrophosphate</keyword>
<reference evidence="7 8" key="1">
    <citation type="submission" date="2019-09" db="EMBL/GenBank/DDBJ databases">
        <title>Goodfellowia gen. nov., a new genus of the Pseudonocardineae related to Actinoalloteichus, containing Goodfellowia coeruleoviolacea gen. nov., comb. nov. gen. nov., comb. nov.</title>
        <authorList>
            <person name="Labeda D."/>
        </authorList>
    </citation>
    <scope>NUCLEOTIDE SEQUENCE [LARGE SCALE GENOMIC DNA]</scope>
    <source>
        <strain evidence="7 8">AN110305</strain>
    </source>
</reference>
<organism evidence="7 8">
    <name type="scientific">Solihabitans fulvus</name>
    <dbReference type="NCBI Taxonomy" id="1892852"/>
    <lineage>
        <taxon>Bacteria</taxon>
        <taxon>Bacillati</taxon>
        <taxon>Actinomycetota</taxon>
        <taxon>Actinomycetes</taxon>
        <taxon>Pseudonocardiales</taxon>
        <taxon>Pseudonocardiaceae</taxon>
        <taxon>Solihabitans</taxon>
    </lineage>
</organism>
<dbReference type="Pfam" id="PF02776">
    <property type="entry name" value="TPP_enzyme_N"/>
    <property type="match status" value="1"/>
</dbReference>
<dbReference type="InterPro" id="IPR000399">
    <property type="entry name" value="TPP-bd_CS"/>
</dbReference>
<evidence type="ECO:0000313" key="8">
    <source>
        <dbReference type="Proteomes" id="UP000323454"/>
    </source>
</evidence>
<evidence type="ECO:0000256" key="2">
    <source>
        <dbReference type="ARBA" id="ARBA00023052"/>
    </source>
</evidence>
<dbReference type="GO" id="GO:0009097">
    <property type="term" value="P:isoleucine biosynthetic process"/>
    <property type="evidence" value="ECO:0007669"/>
    <property type="project" value="TreeGrafter"/>
</dbReference>
<dbReference type="InterPro" id="IPR012000">
    <property type="entry name" value="Thiamin_PyroP_enz_cen_dom"/>
</dbReference>
<dbReference type="GO" id="GO:0003984">
    <property type="term" value="F:acetolactate synthase activity"/>
    <property type="evidence" value="ECO:0007669"/>
    <property type="project" value="TreeGrafter"/>
</dbReference>
<dbReference type="EMBL" id="VUOB01000057">
    <property type="protein sequence ID" value="KAA2255376.1"/>
    <property type="molecule type" value="Genomic_DNA"/>
</dbReference>